<evidence type="ECO:0000256" key="3">
    <source>
        <dbReference type="ARBA" id="ARBA00008178"/>
    </source>
</evidence>
<name>A0ABY4E8L8_VITST</name>
<keyword evidence="10" id="KW-1185">Reference proteome</keyword>
<feature type="domain" description="NAD(P)-binding" evidence="8">
    <location>
        <begin position="6"/>
        <end position="320"/>
    </location>
</feature>
<accession>A0ABY4E8L8</accession>
<evidence type="ECO:0000259" key="8">
    <source>
        <dbReference type="Pfam" id="PF16363"/>
    </source>
</evidence>
<gene>
    <name evidence="9" type="primary">rfbB</name>
    <name evidence="9" type="ORF">LVJ81_10675</name>
</gene>
<protein>
    <recommendedName>
        <fullName evidence="4 7">dTDP-glucose 4,6-dehydratase</fullName>
        <ecNumber evidence="4 7">4.2.1.46</ecNumber>
    </recommendedName>
</protein>
<comment type="cofactor">
    <cofactor evidence="2 7">
        <name>NAD(+)</name>
        <dbReference type="ChEBI" id="CHEBI:57540"/>
    </cofactor>
</comment>
<evidence type="ECO:0000313" key="10">
    <source>
        <dbReference type="Proteomes" id="UP000832034"/>
    </source>
</evidence>
<dbReference type="SUPFAM" id="SSF51735">
    <property type="entry name" value="NAD(P)-binding Rossmann-fold domains"/>
    <property type="match status" value="1"/>
</dbReference>
<sequence>MSSIVVTGGAGFIGAHLVRFLTQHSQDDIIIIDKLSYAGHLGRLSDVLPLAQIHFYQTDVCDTTAISEILQQHQPWAVMHLAAESHVDRSIDAPQVFLHNNTQGTLSLLQATLKYWQRLAPNLQAAFRYLQVSTDEVFGDADDNGYLATETSPYKPSSPYSASKAAADHYVQAYQRTFGLPTLISYCTNNYGPDQFPEKLIPLAIERIKNGQTIPVYGDGLQKRDWLYVEDHAHALWLMLTQAKPNQSYVVAAGRPISNLHLLEALYIEVQTQLQRPVNQTPIEFVNDRLGHDRCYALDASKIQQQLNWHTQTSLQQGLAATVHQALHTPLNIHP</sequence>
<evidence type="ECO:0000256" key="1">
    <source>
        <dbReference type="ARBA" id="ARBA00001539"/>
    </source>
</evidence>
<dbReference type="GO" id="GO:0008460">
    <property type="term" value="F:dTDP-glucose 4,6-dehydratase activity"/>
    <property type="evidence" value="ECO:0007669"/>
    <property type="project" value="UniProtKB-EC"/>
</dbReference>
<dbReference type="RefSeq" id="WP_019958321.1">
    <property type="nucleotide sequence ID" value="NZ_CP091512.1"/>
</dbReference>
<dbReference type="InterPro" id="IPR005888">
    <property type="entry name" value="dTDP_Gluc_deHydtase"/>
</dbReference>
<dbReference type="Pfam" id="PF16363">
    <property type="entry name" value="GDP_Man_Dehyd"/>
    <property type="match status" value="1"/>
</dbReference>
<comment type="catalytic activity">
    <reaction evidence="1 7">
        <text>dTDP-alpha-D-glucose = dTDP-4-dehydro-6-deoxy-alpha-D-glucose + H2O</text>
        <dbReference type="Rhea" id="RHEA:17221"/>
        <dbReference type="ChEBI" id="CHEBI:15377"/>
        <dbReference type="ChEBI" id="CHEBI:57477"/>
        <dbReference type="ChEBI" id="CHEBI:57649"/>
        <dbReference type="EC" id="4.2.1.46"/>
    </reaction>
</comment>
<dbReference type="Gene3D" id="3.90.25.10">
    <property type="entry name" value="UDP-galactose 4-epimerase, domain 1"/>
    <property type="match status" value="1"/>
</dbReference>
<dbReference type="EC" id="4.2.1.46" evidence="4 7"/>
<proteinExistence type="inferred from homology"/>
<reference evidence="9" key="1">
    <citation type="submission" date="2021-12" db="EMBL/GenBank/DDBJ databases">
        <authorList>
            <person name="Veyrier F.J."/>
        </authorList>
    </citation>
    <scope>NUCLEOTIDE SEQUENCE</scope>
    <source>
        <strain evidence="9">SAG 1488-6</strain>
    </source>
</reference>
<dbReference type="NCBIfam" id="TIGR01181">
    <property type="entry name" value="dTDP_gluc_dehyt"/>
    <property type="match status" value="1"/>
</dbReference>
<dbReference type="Gene3D" id="3.40.50.720">
    <property type="entry name" value="NAD(P)-binding Rossmann-like Domain"/>
    <property type="match status" value="1"/>
</dbReference>
<dbReference type="InterPro" id="IPR036291">
    <property type="entry name" value="NAD(P)-bd_dom_sf"/>
</dbReference>
<dbReference type="CDD" id="cd05246">
    <property type="entry name" value="dTDP_GD_SDR_e"/>
    <property type="match status" value="1"/>
</dbReference>
<dbReference type="InterPro" id="IPR016040">
    <property type="entry name" value="NAD(P)-bd_dom"/>
</dbReference>
<keyword evidence="6 7" id="KW-0456">Lyase</keyword>
<dbReference type="Proteomes" id="UP000832034">
    <property type="component" value="Chromosome"/>
</dbReference>
<dbReference type="EMBL" id="CP091512">
    <property type="protein sequence ID" value="UOO92080.1"/>
    <property type="molecule type" value="Genomic_DNA"/>
</dbReference>
<evidence type="ECO:0000256" key="2">
    <source>
        <dbReference type="ARBA" id="ARBA00001911"/>
    </source>
</evidence>
<keyword evidence="5" id="KW-0520">NAD</keyword>
<organism evidence="9 10">
    <name type="scientific">Vitreoscilla stercoraria</name>
    <dbReference type="NCBI Taxonomy" id="61"/>
    <lineage>
        <taxon>Bacteria</taxon>
        <taxon>Pseudomonadati</taxon>
        <taxon>Pseudomonadota</taxon>
        <taxon>Betaproteobacteria</taxon>
        <taxon>Neisseriales</taxon>
        <taxon>Neisseriaceae</taxon>
        <taxon>Vitreoscilla</taxon>
    </lineage>
</organism>
<evidence type="ECO:0000256" key="7">
    <source>
        <dbReference type="RuleBase" id="RU004473"/>
    </source>
</evidence>
<evidence type="ECO:0000256" key="6">
    <source>
        <dbReference type="ARBA" id="ARBA00023239"/>
    </source>
</evidence>
<evidence type="ECO:0000256" key="4">
    <source>
        <dbReference type="ARBA" id="ARBA00011990"/>
    </source>
</evidence>
<evidence type="ECO:0000256" key="5">
    <source>
        <dbReference type="ARBA" id="ARBA00023027"/>
    </source>
</evidence>
<reference evidence="9" key="2">
    <citation type="journal article" date="2022" name="Res Sq">
        <title>Evolution of multicellular longitudinally dividing oral cavity symbionts (Neisseriaceae).</title>
        <authorList>
            <person name="Nyongesa S."/>
            <person name="Weber P."/>
            <person name="Bernet E."/>
            <person name="Pullido F."/>
            <person name="Nieckarz M."/>
            <person name="Delaby M."/>
            <person name="Nieves C."/>
            <person name="Viehboeck T."/>
            <person name="Krause N."/>
            <person name="Rivera-Millot A."/>
            <person name="Nakamura A."/>
            <person name="Vischer N."/>
            <person name="VanNieuwenhze M."/>
            <person name="Brun Y."/>
            <person name="Cava F."/>
            <person name="Bulgheresi S."/>
            <person name="Veyrier F."/>
        </authorList>
    </citation>
    <scope>NUCLEOTIDE SEQUENCE</scope>
    <source>
        <strain evidence="9">SAG 1488-6</strain>
    </source>
</reference>
<dbReference type="PANTHER" id="PTHR43000">
    <property type="entry name" value="DTDP-D-GLUCOSE 4,6-DEHYDRATASE-RELATED"/>
    <property type="match status" value="1"/>
</dbReference>
<comment type="similarity">
    <text evidence="3 7">Belongs to the NAD(P)-dependent epimerase/dehydratase family. dTDP-glucose dehydratase subfamily.</text>
</comment>
<evidence type="ECO:0000313" key="9">
    <source>
        <dbReference type="EMBL" id="UOO92080.1"/>
    </source>
</evidence>